<name>A0A1X0P160_9TRYP</name>
<proteinExistence type="inferred from homology"/>
<sequence length="99" mass="11186">MSRMAPLLDKVENIPFPNLTFPHIRNIASELVTMGASDADIERELTSLTSQQQDTLMKVLYCCLEHDSKSSSTYFRWHAKLYALVGPGSITRVLTEKKV</sequence>
<dbReference type="InterPro" id="IPR036743">
    <property type="entry name" value="ARPC5_sf"/>
</dbReference>
<dbReference type="Pfam" id="PF04699">
    <property type="entry name" value="P16-Arc"/>
    <property type="match status" value="1"/>
</dbReference>
<dbReference type="AlphaFoldDB" id="A0A1X0P160"/>
<dbReference type="STRING" id="67003.A0A1X0P160"/>
<dbReference type="VEuPathDB" id="TriTrypDB:TM35_000082410"/>
<dbReference type="PANTHER" id="PTHR12644">
    <property type="entry name" value="ARP2/3 COMPLEX 16 KD SUBUNIT P16-ARC"/>
    <property type="match status" value="1"/>
</dbReference>
<keyword evidence="7" id="KW-1185">Reference proteome</keyword>
<keyword evidence="3" id="KW-0963">Cytoplasm</keyword>
<evidence type="ECO:0000256" key="3">
    <source>
        <dbReference type="ARBA" id="ARBA00022490"/>
    </source>
</evidence>
<dbReference type="InterPro" id="IPR006789">
    <property type="entry name" value="ARPC5"/>
</dbReference>
<dbReference type="SUPFAM" id="SSF69103">
    <property type="entry name" value="Arp2/3 complex 16 kDa subunit ARPC5"/>
    <property type="match status" value="1"/>
</dbReference>
<comment type="subcellular location">
    <subcellularLocation>
        <location evidence="1">Cytoplasm</location>
        <location evidence="1">Cytoskeleton</location>
    </subcellularLocation>
</comment>
<dbReference type="GeneID" id="39983886"/>
<dbReference type="GO" id="GO:0005885">
    <property type="term" value="C:Arp2/3 protein complex"/>
    <property type="evidence" value="ECO:0007669"/>
    <property type="project" value="InterPro"/>
</dbReference>
<dbReference type="RefSeq" id="XP_028884509.1">
    <property type="nucleotide sequence ID" value="XM_029024106.1"/>
</dbReference>
<comment type="function">
    <text evidence="5">Functions as component of the Arp2/3 complex which is involved in regulation of actin polymerization and together with an activating nucleation-promoting factor (NPF) mediates the formation of branched actin networks. Arp2/3 complex plays a critical role in the control of cell morphogenesis via the modulation of cell polarity development.</text>
</comment>
<dbReference type="OrthoDB" id="429520at2759"/>
<evidence type="ECO:0000256" key="4">
    <source>
        <dbReference type="ARBA" id="ARBA00023212"/>
    </source>
</evidence>
<reference evidence="6 7" key="1">
    <citation type="submission" date="2017-03" db="EMBL/GenBank/DDBJ databases">
        <title>An alternative strategy for trypanosome survival in the mammalian bloodstream revealed through genome and transcriptome analysis of the ubiquitous bovine parasite Trypanosoma (Megatrypanum) theileri.</title>
        <authorList>
            <person name="Kelly S."/>
            <person name="Ivens A."/>
            <person name="Mott A."/>
            <person name="O'Neill E."/>
            <person name="Emms D."/>
            <person name="Macleod O."/>
            <person name="Voorheis P."/>
            <person name="Matthews J."/>
            <person name="Matthews K."/>
            <person name="Carrington M."/>
        </authorList>
    </citation>
    <scope>NUCLEOTIDE SEQUENCE [LARGE SCALE GENOMIC DNA]</scope>
    <source>
        <strain evidence="6">Edinburgh</strain>
    </source>
</reference>
<dbReference type="Gene3D" id="1.25.40.190">
    <property type="entry name" value="Actin-related protein 2/3 complex subunit 5"/>
    <property type="match status" value="1"/>
</dbReference>
<evidence type="ECO:0000256" key="1">
    <source>
        <dbReference type="ARBA" id="ARBA00004245"/>
    </source>
</evidence>
<dbReference type="GO" id="GO:0030833">
    <property type="term" value="P:regulation of actin filament polymerization"/>
    <property type="evidence" value="ECO:0007669"/>
    <property type="project" value="InterPro"/>
</dbReference>
<keyword evidence="4 5" id="KW-0206">Cytoskeleton</keyword>
<accession>A0A1X0P160</accession>
<comment type="caution">
    <text evidence="6">The sequence shown here is derived from an EMBL/GenBank/DDBJ whole genome shotgun (WGS) entry which is preliminary data.</text>
</comment>
<evidence type="ECO:0000313" key="6">
    <source>
        <dbReference type="EMBL" id="ORC90443.1"/>
    </source>
</evidence>
<dbReference type="GO" id="GO:0034314">
    <property type="term" value="P:Arp2/3 complex-mediated actin nucleation"/>
    <property type="evidence" value="ECO:0007669"/>
    <property type="project" value="InterPro"/>
</dbReference>
<dbReference type="Proteomes" id="UP000192257">
    <property type="component" value="Unassembled WGS sequence"/>
</dbReference>
<evidence type="ECO:0000313" key="7">
    <source>
        <dbReference type="Proteomes" id="UP000192257"/>
    </source>
</evidence>
<evidence type="ECO:0000256" key="2">
    <source>
        <dbReference type="ARBA" id="ARBA00006084"/>
    </source>
</evidence>
<dbReference type="EMBL" id="NBCO01000008">
    <property type="protein sequence ID" value="ORC90443.1"/>
    <property type="molecule type" value="Genomic_DNA"/>
</dbReference>
<organism evidence="6 7">
    <name type="scientific">Trypanosoma theileri</name>
    <dbReference type="NCBI Taxonomy" id="67003"/>
    <lineage>
        <taxon>Eukaryota</taxon>
        <taxon>Discoba</taxon>
        <taxon>Euglenozoa</taxon>
        <taxon>Kinetoplastea</taxon>
        <taxon>Metakinetoplastina</taxon>
        <taxon>Trypanosomatida</taxon>
        <taxon>Trypanosomatidae</taxon>
        <taxon>Trypanosoma</taxon>
    </lineage>
</organism>
<gene>
    <name evidence="6" type="ORF">TM35_000082410</name>
</gene>
<evidence type="ECO:0000256" key="5">
    <source>
        <dbReference type="RuleBase" id="RU004301"/>
    </source>
</evidence>
<protein>
    <recommendedName>
        <fullName evidence="5">Actin-related protein 2/3 complex subunit 5</fullName>
    </recommendedName>
</protein>
<comment type="similarity">
    <text evidence="2 5">Belongs to the ARPC5 family.</text>
</comment>